<feature type="domain" description="Glutaredoxin" evidence="3">
    <location>
        <begin position="208"/>
        <end position="271"/>
    </location>
</feature>
<feature type="region of interest" description="Disordered" evidence="1">
    <location>
        <begin position="156"/>
        <end position="190"/>
    </location>
</feature>
<dbReference type="Pfam" id="PF00462">
    <property type="entry name" value="Glutaredoxin"/>
    <property type="match status" value="1"/>
</dbReference>
<protein>
    <recommendedName>
        <fullName evidence="3">Glutaredoxin domain-containing protein</fullName>
    </recommendedName>
</protein>
<dbReference type="PRINTS" id="PR00160">
    <property type="entry name" value="GLUTAREDOXIN"/>
</dbReference>
<sequence length="306" mass="32878">MPSPRRIRLLSLAAVASVIVILFYTHPFSHDFYHRTVQAMGNDNTQVAQRHASSSNSIHAANGPPPEGAAPPPIDEHMRADAQTLPADRDADGDVDADDHRLASQLKERLKVAEQAAKDSANEKVLKPDAPSEIIGVGNAAGAPKPVAQEIVEEKKPAPAEKPKQPPPAAAPAAAPPAAAPKKPKEETLSPEARADKLLSSILNEAPVTIFSKTYCPHSKRAKALLLDKYYVTPAPHVVELDEHPQGSNLQDALLRKTGRRTVPNILVHGVSLGGADELVALDEGRKLVDKFVELGRKEVKITERL</sequence>
<evidence type="ECO:0000313" key="5">
    <source>
        <dbReference type="Proteomes" id="UP001175261"/>
    </source>
</evidence>
<evidence type="ECO:0000256" key="1">
    <source>
        <dbReference type="SAM" id="MobiDB-lite"/>
    </source>
</evidence>
<dbReference type="GO" id="GO:0015038">
    <property type="term" value="F:glutathione disulfide oxidoreductase activity"/>
    <property type="evidence" value="ECO:0007669"/>
    <property type="project" value="TreeGrafter"/>
</dbReference>
<feature type="compositionally biased region" description="Pro residues" evidence="1">
    <location>
        <begin position="63"/>
        <end position="73"/>
    </location>
</feature>
<dbReference type="GO" id="GO:0034599">
    <property type="term" value="P:cellular response to oxidative stress"/>
    <property type="evidence" value="ECO:0007669"/>
    <property type="project" value="TreeGrafter"/>
</dbReference>
<feature type="compositionally biased region" description="Low complexity" evidence="1">
    <location>
        <begin position="51"/>
        <end position="62"/>
    </location>
</feature>
<evidence type="ECO:0000259" key="3">
    <source>
        <dbReference type="Pfam" id="PF00462"/>
    </source>
</evidence>
<dbReference type="EMBL" id="JAPDFR010000001">
    <property type="protein sequence ID" value="KAK0392318.1"/>
    <property type="molecule type" value="Genomic_DNA"/>
</dbReference>
<proteinExistence type="predicted"/>
<organism evidence="4 5">
    <name type="scientific">Sarocladium strictum</name>
    <name type="common">Black bundle disease fungus</name>
    <name type="synonym">Acremonium strictum</name>
    <dbReference type="NCBI Taxonomy" id="5046"/>
    <lineage>
        <taxon>Eukaryota</taxon>
        <taxon>Fungi</taxon>
        <taxon>Dikarya</taxon>
        <taxon>Ascomycota</taxon>
        <taxon>Pezizomycotina</taxon>
        <taxon>Sordariomycetes</taxon>
        <taxon>Hypocreomycetidae</taxon>
        <taxon>Hypocreales</taxon>
        <taxon>Sarocladiaceae</taxon>
        <taxon>Sarocladium</taxon>
    </lineage>
</organism>
<dbReference type="GO" id="GO:0005801">
    <property type="term" value="C:cis-Golgi network"/>
    <property type="evidence" value="ECO:0007669"/>
    <property type="project" value="TreeGrafter"/>
</dbReference>
<dbReference type="InterPro" id="IPR036249">
    <property type="entry name" value="Thioredoxin-like_sf"/>
</dbReference>
<dbReference type="PANTHER" id="PTHR45694:SF5">
    <property type="entry name" value="GLUTAREDOXIN 2"/>
    <property type="match status" value="1"/>
</dbReference>
<keyword evidence="5" id="KW-1185">Reference proteome</keyword>
<feature type="region of interest" description="Disordered" evidence="1">
    <location>
        <begin position="45"/>
        <end position="76"/>
    </location>
</feature>
<dbReference type="GO" id="GO:0000324">
    <property type="term" value="C:fungal-type vacuole"/>
    <property type="evidence" value="ECO:0007669"/>
    <property type="project" value="TreeGrafter"/>
</dbReference>
<dbReference type="InterPro" id="IPR014025">
    <property type="entry name" value="Glutaredoxin_subgr"/>
</dbReference>
<evidence type="ECO:0000256" key="2">
    <source>
        <dbReference type="SAM" id="Phobius"/>
    </source>
</evidence>
<keyword evidence="2" id="KW-0812">Transmembrane</keyword>
<accession>A0AA39GRM9</accession>
<evidence type="ECO:0000313" key="4">
    <source>
        <dbReference type="EMBL" id="KAK0392318.1"/>
    </source>
</evidence>
<keyword evidence="2" id="KW-1133">Transmembrane helix</keyword>
<reference evidence="4" key="1">
    <citation type="submission" date="2022-10" db="EMBL/GenBank/DDBJ databases">
        <title>Determination and structural analysis of whole genome sequence of Sarocladium strictum F4-1.</title>
        <authorList>
            <person name="Hu L."/>
            <person name="Jiang Y."/>
        </authorList>
    </citation>
    <scope>NUCLEOTIDE SEQUENCE</scope>
    <source>
        <strain evidence="4">F4-1</strain>
    </source>
</reference>
<comment type="caution">
    <text evidence="4">The sequence shown here is derived from an EMBL/GenBank/DDBJ whole genome shotgun (WGS) entry which is preliminary data.</text>
</comment>
<feature type="compositionally biased region" description="Pro residues" evidence="1">
    <location>
        <begin position="165"/>
        <end position="179"/>
    </location>
</feature>
<feature type="transmembrane region" description="Helical" evidence="2">
    <location>
        <begin position="7"/>
        <end position="25"/>
    </location>
</feature>
<name>A0AA39GRM9_SARSR</name>
<dbReference type="PANTHER" id="PTHR45694">
    <property type="entry name" value="GLUTAREDOXIN 2"/>
    <property type="match status" value="1"/>
</dbReference>
<gene>
    <name evidence="4" type="ORF">NLU13_1814</name>
</gene>
<dbReference type="Gene3D" id="3.40.30.10">
    <property type="entry name" value="Glutaredoxin"/>
    <property type="match status" value="1"/>
</dbReference>
<dbReference type="SUPFAM" id="SSF52833">
    <property type="entry name" value="Thioredoxin-like"/>
    <property type="match status" value="1"/>
</dbReference>
<keyword evidence="2" id="KW-0472">Membrane</keyword>
<dbReference type="GO" id="GO:0005796">
    <property type="term" value="C:Golgi lumen"/>
    <property type="evidence" value="ECO:0007669"/>
    <property type="project" value="TreeGrafter"/>
</dbReference>
<dbReference type="InterPro" id="IPR002109">
    <property type="entry name" value="Glutaredoxin"/>
</dbReference>
<dbReference type="Proteomes" id="UP001175261">
    <property type="component" value="Unassembled WGS sequence"/>
</dbReference>
<dbReference type="CDD" id="cd03419">
    <property type="entry name" value="GRX_GRXh_1_2_like"/>
    <property type="match status" value="1"/>
</dbReference>
<dbReference type="AlphaFoldDB" id="A0AA39GRM9"/>
<dbReference type="PROSITE" id="PS51354">
    <property type="entry name" value="GLUTAREDOXIN_2"/>
    <property type="match status" value="1"/>
</dbReference>